<proteinExistence type="predicted"/>
<sequence length="214" mass="24298">MNTFQPKWTASTDQDGNDIGAEIEWFRQFTGLEQVVPGRYSFLLLLSLFGGWKSETVDPHKVVHEIRLLENGEASTLKPPIQNCHPPLKGLWHKHYLEQGLASLAKNVARGLHRHGMPYFDQKIAEAEAAGETRYMTPEDLQALAADVVRGNLGRLREAQVMTGEWILFAKHEGKNYYLDITTHDKSFHEQVRKNIDAVSCREFPFIGQILSNA</sequence>
<gene>
    <name evidence="1" type="ORF">LMG27952_02278</name>
</gene>
<evidence type="ECO:0000313" key="2">
    <source>
        <dbReference type="Proteomes" id="UP000656319"/>
    </source>
</evidence>
<reference evidence="1 2" key="1">
    <citation type="submission" date="2020-10" db="EMBL/GenBank/DDBJ databases">
        <authorList>
            <person name="Peeters C."/>
        </authorList>
    </citation>
    <scope>NUCLEOTIDE SEQUENCE [LARGE SCALE GENOMIC DNA]</scope>
    <source>
        <strain evidence="1 2">LMG 27952</strain>
    </source>
</reference>
<organism evidence="1 2">
    <name type="scientific">Paraburkholderia hiiakae</name>
    <dbReference type="NCBI Taxonomy" id="1081782"/>
    <lineage>
        <taxon>Bacteria</taxon>
        <taxon>Pseudomonadati</taxon>
        <taxon>Pseudomonadota</taxon>
        <taxon>Betaproteobacteria</taxon>
        <taxon>Burkholderiales</taxon>
        <taxon>Burkholderiaceae</taxon>
        <taxon>Paraburkholderia</taxon>
    </lineage>
</organism>
<dbReference type="RefSeq" id="WP_201696025.1">
    <property type="nucleotide sequence ID" value="NZ_CAJHCQ010000005.1"/>
</dbReference>
<protein>
    <submittedName>
        <fullName evidence="1">Uncharacterized protein</fullName>
    </submittedName>
</protein>
<comment type="caution">
    <text evidence="1">The sequence shown here is derived from an EMBL/GenBank/DDBJ whole genome shotgun (WGS) entry which is preliminary data.</text>
</comment>
<accession>A0ABM8NJX6</accession>
<name>A0ABM8NJX6_9BURK</name>
<evidence type="ECO:0000313" key="1">
    <source>
        <dbReference type="EMBL" id="CAD6529247.1"/>
    </source>
</evidence>
<dbReference type="Proteomes" id="UP000656319">
    <property type="component" value="Unassembled WGS sequence"/>
</dbReference>
<dbReference type="EMBL" id="CAJHCQ010000005">
    <property type="protein sequence ID" value="CAD6529247.1"/>
    <property type="molecule type" value="Genomic_DNA"/>
</dbReference>
<keyword evidence="2" id="KW-1185">Reference proteome</keyword>